<protein>
    <submittedName>
        <fullName evidence="1">Uncharacterized protein</fullName>
    </submittedName>
</protein>
<sequence>MLQRGCEVETATRHSSCLGHIHISVKYTQNTGYTNKVHVLYRLRDSGSGLVLSTATLRPSFRARSHADTQFCHEPRKPTATMTSVLLEEKSFFFFPGAQFSGRPAASVDKGSCSVLRMSSTLDLKTSGLSLPLAIPIWLVKNTTCWKRARVD</sequence>
<dbReference type="AlphaFoldDB" id="A0A5J5DK67"/>
<comment type="caution">
    <text evidence="1">The sequence shown here is derived from an EMBL/GenBank/DDBJ whole genome shotgun (WGS) entry which is preliminary data.</text>
</comment>
<evidence type="ECO:0000313" key="2">
    <source>
        <dbReference type="Proteomes" id="UP000327493"/>
    </source>
</evidence>
<evidence type="ECO:0000313" key="1">
    <source>
        <dbReference type="EMBL" id="KAA8593797.1"/>
    </source>
</evidence>
<gene>
    <name evidence="1" type="ORF">FQN60_004631</name>
</gene>
<accession>A0A5J5DK67</accession>
<dbReference type="EMBL" id="VOFY01000003">
    <property type="protein sequence ID" value="KAA8593797.1"/>
    <property type="molecule type" value="Genomic_DNA"/>
</dbReference>
<name>A0A5J5DK67_9PERO</name>
<organism evidence="1 2">
    <name type="scientific">Etheostoma spectabile</name>
    <name type="common">orangethroat darter</name>
    <dbReference type="NCBI Taxonomy" id="54343"/>
    <lineage>
        <taxon>Eukaryota</taxon>
        <taxon>Metazoa</taxon>
        <taxon>Chordata</taxon>
        <taxon>Craniata</taxon>
        <taxon>Vertebrata</taxon>
        <taxon>Euteleostomi</taxon>
        <taxon>Actinopterygii</taxon>
        <taxon>Neopterygii</taxon>
        <taxon>Teleostei</taxon>
        <taxon>Neoteleostei</taxon>
        <taxon>Acanthomorphata</taxon>
        <taxon>Eupercaria</taxon>
        <taxon>Perciformes</taxon>
        <taxon>Percoidei</taxon>
        <taxon>Percidae</taxon>
        <taxon>Etheostomatinae</taxon>
        <taxon>Etheostoma</taxon>
    </lineage>
</organism>
<dbReference type="Proteomes" id="UP000327493">
    <property type="component" value="Chromosome 3"/>
</dbReference>
<reference evidence="1 2" key="1">
    <citation type="submission" date="2019-08" db="EMBL/GenBank/DDBJ databases">
        <title>A chromosome-level genome assembly, high-density linkage maps, and genome scans reveal the genomic architecture of hybrid incompatibilities underlying speciation via character displacement in darters (Percidae: Etheostominae).</title>
        <authorList>
            <person name="Moran R.L."/>
            <person name="Catchen J.M."/>
            <person name="Fuller R.C."/>
        </authorList>
    </citation>
    <scope>NUCLEOTIDE SEQUENCE [LARGE SCALE GENOMIC DNA]</scope>
    <source>
        <strain evidence="1">EspeVRDwgs_2016</strain>
        <tissue evidence="1">Muscle</tissue>
    </source>
</reference>
<keyword evidence="2" id="KW-1185">Reference proteome</keyword>
<proteinExistence type="predicted"/>